<dbReference type="InterPro" id="IPR018584">
    <property type="entry name" value="GT87"/>
</dbReference>
<comment type="similarity">
    <text evidence="7">Belongs to the glycosyltransferase 87 family.</text>
</comment>
<evidence type="ECO:0000256" key="6">
    <source>
        <dbReference type="ARBA" id="ARBA00023136"/>
    </source>
</evidence>
<evidence type="ECO:0000256" key="1">
    <source>
        <dbReference type="ARBA" id="ARBA00004651"/>
    </source>
</evidence>
<feature type="transmembrane region" description="Helical" evidence="8">
    <location>
        <begin position="366"/>
        <end position="386"/>
    </location>
</feature>
<feature type="transmembrane region" description="Helical" evidence="8">
    <location>
        <begin position="12"/>
        <end position="29"/>
    </location>
</feature>
<gene>
    <name evidence="9" type="ORF">FHE74_03440</name>
</gene>
<evidence type="ECO:0000256" key="5">
    <source>
        <dbReference type="ARBA" id="ARBA00022989"/>
    </source>
</evidence>
<reference evidence="9 10" key="1">
    <citation type="submission" date="2019-06" db="EMBL/GenBank/DDBJ databases">
        <authorList>
            <person name="Li J."/>
        </authorList>
    </citation>
    <scope>NUCLEOTIDE SEQUENCE [LARGE SCALE GENOMIC DNA]</scope>
    <source>
        <strain evidence="9 10">LMG 28165</strain>
    </source>
</reference>
<dbReference type="AlphaFoldDB" id="A0A5C4U6W1"/>
<feature type="transmembrane region" description="Helical" evidence="8">
    <location>
        <begin position="286"/>
        <end position="305"/>
    </location>
</feature>
<evidence type="ECO:0000256" key="2">
    <source>
        <dbReference type="ARBA" id="ARBA00022475"/>
    </source>
</evidence>
<proteinExistence type="inferred from homology"/>
<feature type="transmembrane region" description="Helical" evidence="8">
    <location>
        <begin position="88"/>
        <end position="110"/>
    </location>
</feature>
<feature type="transmembrane region" description="Helical" evidence="8">
    <location>
        <begin position="200"/>
        <end position="219"/>
    </location>
</feature>
<feature type="transmembrane region" description="Helical" evidence="8">
    <location>
        <begin position="176"/>
        <end position="194"/>
    </location>
</feature>
<sequence>MSLPTWLHQRRFTPLPVCLALAIVGYWLIDVPGNLAPAYHLDTDVYRHGAQAFVDGADLYSLNFELPTATLPFTYPPFAALLFVPMTWMSLGIAGLVLSVSSLACLWWVLRLCCQLAGVSRPGILAAWLLPVFTACEPVVDTISFGQINLILLALVATDVLWISGRRHWMRGVCSGLAAAIKLTPAVFVLSFVVERDRCALARLVLAALGATALAALVAPQISLDYFLHTLTETSRIGSQEYATNQSISGVLARLGQPATGLAWLTIAGASGVLALLAAWRVRHYPLASLACISCIALLCSPISWSHHWVWGVVLVMACIVANQRVTQLGGLALWLLFLIAPHRFVPRGAGAELGWSFWQHLVGNAYVLAAIAFLVVAAVVPRAFYARVGRDSARR</sequence>
<keyword evidence="2" id="KW-1003">Cell membrane</keyword>
<dbReference type="Pfam" id="PF09594">
    <property type="entry name" value="GT87"/>
    <property type="match status" value="1"/>
</dbReference>
<keyword evidence="10" id="KW-1185">Reference proteome</keyword>
<evidence type="ECO:0000256" key="7">
    <source>
        <dbReference type="ARBA" id="ARBA00024033"/>
    </source>
</evidence>
<feature type="transmembrane region" description="Helical" evidence="8">
    <location>
        <begin position="122"/>
        <end position="140"/>
    </location>
</feature>
<dbReference type="RefSeq" id="WP_139465091.1">
    <property type="nucleotide sequence ID" value="NZ_VDHJ01000003.1"/>
</dbReference>
<keyword evidence="5 8" id="KW-1133">Transmembrane helix</keyword>
<organism evidence="9 10">
    <name type="scientific">Corynebacterium tapiri</name>
    <dbReference type="NCBI Taxonomy" id="1448266"/>
    <lineage>
        <taxon>Bacteria</taxon>
        <taxon>Bacillati</taxon>
        <taxon>Actinomycetota</taxon>
        <taxon>Actinomycetes</taxon>
        <taxon>Mycobacteriales</taxon>
        <taxon>Corynebacteriaceae</taxon>
        <taxon>Corynebacterium</taxon>
    </lineage>
</organism>
<dbReference type="EMBL" id="VDHJ01000003">
    <property type="protein sequence ID" value="TNL99415.1"/>
    <property type="molecule type" value="Genomic_DNA"/>
</dbReference>
<evidence type="ECO:0000313" key="9">
    <source>
        <dbReference type="EMBL" id="TNL99415.1"/>
    </source>
</evidence>
<feature type="transmembrane region" description="Helical" evidence="8">
    <location>
        <begin position="262"/>
        <end position="280"/>
    </location>
</feature>
<keyword evidence="6 8" id="KW-0472">Membrane</keyword>
<dbReference type="GO" id="GO:0005886">
    <property type="term" value="C:plasma membrane"/>
    <property type="evidence" value="ECO:0007669"/>
    <property type="project" value="UniProtKB-SubCell"/>
</dbReference>
<evidence type="ECO:0000256" key="8">
    <source>
        <dbReference type="SAM" id="Phobius"/>
    </source>
</evidence>
<protein>
    <submittedName>
        <fullName evidence="9">DUF2029 domain-containing protein</fullName>
    </submittedName>
</protein>
<keyword evidence="4 8" id="KW-0812">Transmembrane</keyword>
<dbReference type="GO" id="GO:0016758">
    <property type="term" value="F:hexosyltransferase activity"/>
    <property type="evidence" value="ECO:0007669"/>
    <property type="project" value="InterPro"/>
</dbReference>
<accession>A0A5C4U6W1</accession>
<evidence type="ECO:0000256" key="3">
    <source>
        <dbReference type="ARBA" id="ARBA00022679"/>
    </source>
</evidence>
<dbReference type="Proteomes" id="UP000312032">
    <property type="component" value="Unassembled WGS sequence"/>
</dbReference>
<name>A0A5C4U6W1_9CORY</name>
<evidence type="ECO:0000313" key="10">
    <source>
        <dbReference type="Proteomes" id="UP000312032"/>
    </source>
</evidence>
<evidence type="ECO:0000256" key="4">
    <source>
        <dbReference type="ARBA" id="ARBA00022692"/>
    </source>
</evidence>
<keyword evidence="3" id="KW-0808">Transferase</keyword>
<comment type="subcellular location">
    <subcellularLocation>
        <location evidence="1">Cell membrane</location>
        <topology evidence="1">Multi-pass membrane protein</topology>
    </subcellularLocation>
</comment>
<comment type="caution">
    <text evidence="9">The sequence shown here is derived from an EMBL/GenBank/DDBJ whole genome shotgun (WGS) entry which is preliminary data.</text>
</comment>
<dbReference type="OrthoDB" id="9774600at2"/>